<evidence type="ECO:0008006" key="3">
    <source>
        <dbReference type="Google" id="ProtNLM"/>
    </source>
</evidence>
<gene>
    <name evidence="2" type="ORF">LRLP16767_LRPG3B_00338</name>
</gene>
<evidence type="ECO:0000256" key="1">
    <source>
        <dbReference type="SAM" id="Phobius"/>
    </source>
</evidence>
<feature type="transmembrane region" description="Helical" evidence="1">
    <location>
        <begin position="90"/>
        <end position="118"/>
    </location>
</feature>
<name>A0A0U5JF30_LIMRT</name>
<keyword evidence="1" id="KW-0472">Membrane</keyword>
<reference evidence="2" key="1">
    <citation type="submission" date="2015-10" db="EMBL/GenBank/DDBJ databases">
        <authorList>
            <person name="Gilbert D.G."/>
        </authorList>
    </citation>
    <scope>NUCLEOTIDE SEQUENCE</scope>
    <source>
        <strain evidence="2">Pg-3b</strain>
    </source>
</reference>
<keyword evidence="1" id="KW-0812">Transmembrane</keyword>
<proteinExistence type="predicted"/>
<accession>A0A0U5JF30</accession>
<organism evidence="2">
    <name type="scientific">Limosilactobacillus reuteri</name>
    <name type="common">Lactobacillus reuteri</name>
    <dbReference type="NCBI Taxonomy" id="1598"/>
    <lineage>
        <taxon>Bacteria</taxon>
        <taxon>Bacillati</taxon>
        <taxon>Bacillota</taxon>
        <taxon>Bacilli</taxon>
        <taxon>Lactobacillales</taxon>
        <taxon>Lactobacillaceae</taxon>
        <taxon>Limosilactobacillus</taxon>
    </lineage>
</organism>
<feature type="transmembrane region" description="Helical" evidence="1">
    <location>
        <begin position="59"/>
        <end position="83"/>
    </location>
</feature>
<evidence type="ECO:0000313" key="2">
    <source>
        <dbReference type="EMBL" id="CUR36546.1"/>
    </source>
</evidence>
<feature type="transmembrane region" description="Helical" evidence="1">
    <location>
        <begin position="29"/>
        <end position="53"/>
    </location>
</feature>
<keyword evidence="1" id="KW-1133">Transmembrane helix</keyword>
<sequence length="127" mass="13474">MAKKIKDAEGNVYKEVTPTTGDRKRTLEIVIGAIALVLSVLFIGGSFGAAAVADAFGGGGYFTAKMMLGLILAIISFVLVFFINKNRKAIGWAITIMGAIILFMCGDYGIIPGIVYVIDGVLVLVRK</sequence>
<protein>
    <recommendedName>
        <fullName evidence="3">DUF4064 domain-containing protein</fullName>
    </recommendedName>
</protein>
<dbReference type="RefSeq" id="WP_251939418.1">
    <property type="nucleotide sequence ID" value="NZ_CAKMAY010000011.1"/>
</dbReference>
<dbReference type="AlphaFoldDB" id="A0A0U5JF30"/>
<dbReference type="EMBL" id="LN887216">
    <property type="protein sequence ID" value="CUR36546.1"/>
    <property type="molecule type" value="Genomic_DNA"/>
</dbReference>